<name>A0A077ZRN9_STYLE</name>
<dbReference type="GO" id="GO:0004672">
    <property type="term" value="F:protein kinase activity"/>
    <property type="evidence" value="ECO:0007669"/>
    <property type="project" value="InterPro"/>
</dbReference>
<keyword evidence="2" id="KW-0808">Transferase</keyword>
<dbReference type="GO" id="GO:0005524">
    <property type="term" value="F:ATP binding"/>
    <property type="evidence" value="ECO:0007669"/>
    <property type="project" value="InterPro"/>
</dbReference>
<dbReference type="EMBL" id="CCKQ01001440">
    <property type="protein sequence ID" value="CDW72547.1"/>
    <property type="molecule type" value="Genomic_DNA"/>
</dbReference>
<sequence>MSVLQDESDQNIPFPFNINDKELSLLEYFSFRKVKIQYIQNQEIVKMSSPIGSVCGLTYYNNGIIIRGLDEILWLDTNCSQVEIRVAENEDAKQKHDLVINHQDHILRITFYCSEDLLTFQEKLDQQSSIKFPPLKQMLNLKKQLYAGKLSQVDLYSTRSKYYRGIQNLMQFYAVKTYDISSQKVNKIVMREIKYLRCLKSKPFISKLIKIFNSENQCNLVFQYFKEGSLLEYLNKKGSLKEFQIKIIMHQILEGLGHIHEKQIIHRDLKPENIIMEDSKLLKINIIDFGLACKTGSINRLDERCGTPGYIAPEILNAG</sequence>
<dbReference type="SMART" id="SM00220">
    <property type="entry name" value="S_TKc"/>
    <property type="match status" value="1"/>
</dbReference>
<evidence type="ECO:0000259" key="1">
    <source>
        <dbReference type="PROSITE" id="PS50011"/>
    </source>
</evidence>
<evidence type="ECO:0000313" key="2">
    <source>
        <dbReference type="EMBL" id="CDW72547.1"/>
    </source>
</evidence>
<dbReference type="InterPro" id="IPR008271">
    <property type="entry name" value="Ser/Thr_kinase_AS"/>
</dbReference>
<dbReference type="AlphaFoldDB" id="A0A077ZRN9"/>
<dbReference type="SUPFAM" id="SSF56112">
    <property type="entry name" value="Protein kinase-like (PK-like)"/>
    <property type="match status" value="1"/>
</dbReference>
<dbReference type="Pfam" id="PF00069">
    <property type="entry name" value="Pkinase"/>
    <property type="match status" value="1"/>
</dbReference>
<dbReference type="Proteomes" id="UP000039865">
    <property type="component" value="Unassembled WGS sequence"/>
</dbReference>
<proteinExistence type="predicted"/>
<dbReference type="InParanoid" id="A0A077ZRN9"/>
<protein>
    <submittedName>
        <fullName evidence="2">Phosphorylase b kinase gamma catalytic liver testis isoform</fullName>
    </submittedName>
</protein>
<gene>
    <name evidence="2" type="primary">Contig16586.g17659</name>
    <name evidence="2" type="ORF">STYLEM_1509</name>
</gene>
<evidence type="ECO:0000313" key="3">
    <source>
        <dbReference type="Proteomes" id="UP000039865"/>
    </source>
</evidence>
<keyword evidence="3" id="KW-1185">Reference proteome</keyword>
<dbReference type="OrthoDB" id="74764at2759"/>
<dbReference type="PROSITE" id="PS50011">
    <property type="entry name" value="PROTEIN_KINASE_DOM"/>
    <property type="match status" value="1"/>
</dbReference>
<feature type="domain" description="Protein kinase" evidence="1">
    <location>
        <begin position="139"/>
        <end position="319"/>
    </location>
</feature>
<reference evidence="2 3" key="1">
    <citation type="submission" date="2014-06" db="EMBL/GenBank/DDBJ databases">
        <authorList>
            <person name="Swart Estienne"/>
        </authorList>
    </citation>
    <scope>NUCLEOTIDE SEQUENCE [LARGE SCALE GENOMIC DNA]</scope>
    <source>
        <strain evidence="2 3">130c</strain>
    </source>
</reference>
<dbReference type="InterPro" id="IPR011009">
    <property type="entry name" value="Kinase-like_dom_sf"/>
</dbReference>
<keyword evidence="2" id="KW-0418">Kinase</keyword>
<dbReference type="PANTHER" id="PTHR24347">
    <property type="entry name" value="SERINE/THREONINE-PROTEIN KINASE"/>
    <property type="match status" value="1"/>
</dbReference>
<dbReference type="PROSITE" id="PS00108">
    <property type="entry name" value="PROTEIN_KINASE_ST"/>
    <property type="match status" value="1"/>
</dbReference>
<dbReference type="Gene3D" id="1.10.510.10">
    <property type="entry name" value="Transferase(Phosphotransferase) domain 1"/>
    <property type="match status" value="1"/>
</dbReference>
<accession>A0A077ZRN9</accession>
<dbReference type="InterPro" id="IPR000719">
    <property type="entry name" value="Prot_kinase_dom"/>
</dbReference>
<organism evidence="2 3">
    <name type="scientific">Stylonychia lemnae</name>
    <name type="common">Ciliate</name>
    <dbReference type="NCBI Taxonomy" id="5949"/>
    <lineage>
        <taxon>Eukaryota</taxon>
        <taxon>Sar</taxon>
        <taxon>Alveolata</taxon>
        <taxon>Ciliophora</taxon>
        <taxon>Intramacronucleata</taxon>
        <taxon>Spirotrichea</taxon>
        <taxon>Stichotrichia</taxon>
        <taxon>Sporadotrichida</taxon>
        <taxon>Oxytrichidae</taxon>
        <taxon>Stylonychinae</taxon>
        <taxon>Stylonychia</taxon>
    </lineage>
</organism>